<comment type="caution">
    <text evidence="1">The sequence shown here is derived from an EMBL/GenBank/DDBJ whole genome shotgun (WGS) entry which is preliminary data.</text>
</comment>
<dbReference type="EMBL" id="VSSQ01022463">
    <property type="protein sequence ID" value="MPM68794.1"/>
    <property type="molecule type" value="Genomic_DNA"/>
</dbReference>
<gene>
    <name evidence="1" type="ORF">SDC9_115728</name>
</gene>
<accession>A0A645C4B6</accession>
<protein>
    <submittedName>
        <fullName evidence="1">Uncharacterized protein</fullName>
    </submittedName>
</protein>
<name>A0A645C4B6_9ZZZZ</name>
<evidence type="ECO:0000313" key="1">
    <source>
        <dbReference type="EMBL" id="MPM68794.1"/>
    </source>
</evidence>
<sequence>MPPSYITVPTDYVVAQGAAGLWLASDIQPVASAQPVPEPVRLRNGQLLRSAYVEPPADLDQIVRAMGEW</sequence>
<proteinExistence type="predicted"/>
<dbReference type="AlphaFoldDB" id="A0A645C4B6"/>
<organism evidence="1">
    <name type="scientific">bioreactor metagenome</name>
    <dbReference type="NCBI Taxonomy" id="1076179"/>
    <lineage>
        <taxon>unclassified sequences</taxon>
        <taxon>metagenomes</taxon>
        <taxon>ecological metagenomes</taxon>
    </lineage>
</organism>
<reference evidence="1" key="1">
    <citation type="submission" date="2019-08" db="EMBL/GenBank/DDBJ databases">
        <authorList>
            <person name="Kucharzyk K."/>
            <person name="Murdoch R.W."/>
            <person name="Higgins S."/>
            <person name="Loffler F."/>
        </authorList>
    </citation>
    <scope>NUCLEOTIDE SEQUENCE</scope>
</reference>